<comment type="similarity">
    <text evidence="5">Belongs to the L2HGDH family.</text>
</comment>
<dbReference type="InterPro" id="IPR006076">
    <property type="entry name" value="FAD-dep_OxRdtase"/>
</dbReference>
<name>A0A964T896_9HYPH</name>
<dbReference type="EMBL" id="SPKJ01000062">
    <property type="protein sequence ID" value="MYZ49167.1"/>
    <property type="molecule type" value="Genomic_DNA"/>
</dbReference>
<evidence type="ECO:0000259" key="6">
    <source>
        <dbReference type="Pfam" id="PF01266"/>
    </source>
</evidence>
<evidence type="ECO:0000256" key="3">
    <source>
        <dbReference type="ARBA" id="ARBA00022827"/>
    </source>
</evidence>
<evidence type="ECO:0000256" key="4">
    <source>
        <dbReference type="ARBA" id="ARBA00023002"/>
    </source>
</evidence>
<dbReference type="Gene3D" id="3.50.50.60">
    <property type="entry name" value="FAD/NAD(P)-binding domain"/>
    <property type="match status" value="1"/>
</dbReference>
<dbReference type="RefSeq" id="WP_161141510.1">
    <property type="nucleotide sequence ID" value="NZ_SPKJ01000062.1"/>
</dbReference>
<comment type="cofactor">
    <cofactor evidence="1">
        <name>FAD</name>
        <dbReference type="ChEBI" id="CHEBI:57692"/>
    </cofactor>
</comment>
<dbReference type="OrthoDB" id="9801699at2"/>
<dbReference type="Gene3D" id="3.30.9.10">
    <property type="entry name" value="D-Amino Acid Oxidase, subunit A, domain 2"/>
    <property type="match status" value="1"/>
</dbReference>
<dbReference type="PANTHER" id="PTHR43104:SF4">
    <property type="entry name" value="L-2-HYDROXYGLUTARATE DEHYDROGENASE, MITOCHONDRIAL"/>
    <property type="match status" value="1"/>
</dbReference>
<dbReference type="GO" id="GO:0047545">
    <property type="term" value="F:(S)-2-hydroxyglutarate dehydrogenase activity"/>
    <property type="evidence" value="ECO:0007669"/>
    <property type="project" value="TreeGrafter"/>
</dbReference>
<evidence type="ECO:0000256" key="2">
    <source>
        <dbReference type="ARBA" id="ARBA00022630"/>
    </source>
</evidence>
<dbReference type="SUPFAM" id="SSF51905">
    <property type="entry name" value="FAD/NAD(P)-binding domain"/>
    <property type="match status" value="1"/>
</dbReference>
<dbReference type="AlphaFoldDB" id="A0A964T896"/>
<keyword evidence="3" id="KW-0274">FAD</keyword>
<protein>
    <submittedName>
        <fullName evidence="7">NAD(P)/FAD-dependent oxidoreductase</fullName>
    </submittedName>
</protein>
<dbReference type="Pfam" id="PF01266">
    <property type="entry name" value="DAO"/>
    <property type="match status" value="1"/>
</dbReference>
<accession>A0A964T896</accession>
<proteinExistence type="inferred from homology"/>
<reference evidence="7" key="1">
    <citation type="submission" date="2019-03" db="EMBL/GenBank/DDBJ databases">
        <title>Afifella sp. nov., isolated from activated sludge.</title>
        <authorList>
            <person name="Li Q."/>
            <person name="Liu Y."/>
        </authorList>
    </citation>
    <scope>NUCLEOTIDE SEQUENCE</scope>
    <source>
        <strain evidence="7">L72</strain>
    </source>
</reference>
<evidence type="ECO:0000313" key="8">
    <source>
        <dbReference type="Proteomes" id="UP000773614"/>
    </source>
</evidence>
<evidence type="ECO:0000256" key="1">
    <source>
        <dbReference type="ARBA" id="ARBA00001974"/>
    </source>
</evidence>
<keyword evidence="4" id="KW-0560">Oxidoreductase</keyword>
<evidence type="ECO:0000256" key="5">
    <source>
        <dbReference type="ARBA" id="ARBA00037941"/>
    </source>
</evidence>
<dbReference type="InterPro" id="IPR036188">
    <property type="entry name" value="FAD/NAD-bd_sf"/>
</dbReference>
<feature type="domain" description="FAD dependent oxidoreductase" evidence="6">
    <location>
        <begin position="5"/>
        <end position="362"/>
    </location>
</feature>
<comment type="caution">
    <text evidence="7">The sequence shown here is derived from an EMBL/GenBank/DDBJ whole genome shotgun (WGS) entry which is preliminary data.</text>
</comment>
<keyword evidence="8" id="KW-1185">Reference proteome</keyword>
<dbReference type="PANTHER" id="PTHR43104">
    <property type="entry name" value="L-2-HYDROXYGLUTARATE DEHYDROGENASE, MITOCHONDRIAL"/>
    <property type="match status" value="1"/>
</dbReference>
<organism evidence="7 8">
    <name type="scientific">Propylenella binzhouense</name>
    <dbReference type="NCBI Taxonomy" id="2555902"/>
    <lineage>
        <taxon>Bacteria</taxon>
        <taxon>Pseudomonadati</taxon>
        <taxon>Pseudomonadota</taxon>
        <taxon>Alphaproteobacteria</taxon>
        <taxon>Hyphomicrobiales</taxon>
        <taxon>Propylenellaceae</taxon>
        <taxon>Propylenella</taxon>
    </lineage>
</organism>
<evidence type="ECO:0000313" key="7">
    <source>
        <dbReference type="EMBL" id="MYZ49167.1"/>
    </source>
</evidence>
<gene>
    <name evidence="7" type="ORF">E4O86_15750</name>
</gene>
<dbReference type="Proteomes" id="UP000773614">
    <property type="component" value="Unassembled WGS sequence"/>
</dbReference>
<keyword evidence="2" id="KW-0285">Flavoprotein</keyword>
<sequence length="369" mass="39029">MLDFDAVVVGAGVIGLATARALALSGRSVLLVEQADSFGTETSSRNSEVIHAGIYYPEGSLKARLCVEGRHRLYAFLAERGIAHRRCGKLLVAVEEEEMAKVAALCRQAEANGVDDIRMIGAEEARVIEPALATVGGAISPSTGIFDSHAYMLALMGDAENSGATIVFRAPFLGAERSSDGTFRIRVGGGEETVVEAAILVNAAGLRAAEVAAAIADLDPVHVPKISYAKGNYFSLGTSSPFNHLVYPMPNSASLGVHLTLDLAGNARFGPDAEWIEAIDYDVDPARADLFYAAIRRYWPGLPDHSLIPGYAGIRPKLVHANEAAADFRIDGMETHGIDGLVNLFGIESPGLTSSLAIAEEVLTRVGEV</sequence>